<dbReference type="GO" id="GO:1903724">
    <property type="term" value="P:positive regulation of centriole elongation"/>
    <property type="evidence" value="ECO:0007669"/>
    <property type="project" value="TreeGrafter"/>
</dbReference>
<evidence type="ECO:0000256" key="1">
    <source>
        <dbReference type="SAM" id="Coils"/>
    </source>
</evidence>
<reference evidence="3" key="1">
    <citation type="submission" date="2021-03" db="EMBL/GenBank/DDBJ databases">
        <title>Chromosome level genome of the anhydrobiotic midge Polypedilum vanderplanki.</title>
        <authorList>
            <person name="Yoshida Y."/>
            <person name="Kikawada T."/>
            <person name="Gusev O."/>
        </authorList>
    </citation>
    <scope>NUCLEOTIDE SEQUENCE</scope>
    <source>
        <strain evidence="3">NIAS01</strain>
        <tissue evidence="3">Whole body or cell culture</tissue>
    </source>
</reference>
<evidence type="ECO:0000313" key="3">
    <source>
        <dbReference type="EMBL" id="KAG5676755.1"/>
    </source>
</evidence>
<keyword evidence="1" id="KW-0175">Coiled coil</keyword>
<accession>A0A9J6C4K6</accession>
<dbReference type="OrthoDB" id="332250at2759"/>
<feature type="domain" description="DUF3668" evidence="2">
    <location>
        <begin position="190"/>
        <end position="357"/>
    </location>
</feature>
<dbReference type="InterPro" id="IPR022136">
    <property type="entry name" value="DUF3668"/>
</dbReference>
<organism evidence="3 4">
    <name type="scientific">Polypedilum vanderplanki</name>
    <name type="common">Sleeping chironomid midge</name>
    <dbReference type="NCBI Taxonomy" id="319348"/>
    <lineage>
        <taxon>Eukaryota</taxon>
        <taxon>Metazoa</taxon>
        <taxon>Ecdysozoa</taxon>
        <taxon>Arthropoda</taxon>
        <taxon>Hexapoda</taxon>
        <taxon>Insecta</taxon>
        <taxon>Pterygota</taxon>
        <taxon>Neoptera</taxon>
        <taxon>Endopterygota</taxon>
        <taxon>Diptera</taxon>
        <taxon>Nematocera</taxon>
        <taxon>Chironomoidea</taxon>
        <taxon>Chironomidae</taxon>
        <taxon>Chironominae</taxon>
        <taxon>Polypedilum</taxon>
        <taxon>Polypedilum</taxon>
    </lineage>
</organism>
<feature type="coiled-coil region" evidence="1">
    <location>
        <begin position="605"/>
        <end position="849"/>
    </location>
</feature>
<keyword evidence="4" id="KW-1185">Reference proteome</keyword>
<dbReference type="Pfam" id="PF12416">
    <property type="entry name" value="DUF3668"/>
    <property type="match status" value="1"/>
</dbReference>
<protein>
    <recommendedName>
        <fullName evidence="2">DUF3668 domain-containing protein</fullName>
    </recommendedName>
</protein>
<dbReference type="Gene3D" id="2.60.40.150">
    <property type="entry name" value="C2 domain"/>
    <property type="match status" value="1"/>
</dbReference>
<gene>
    <name evidence="3" type="ORF">PVAND_006564</name>
</gene>
<dbReference type="InterPro" id="IPR039893">
    <property type="entry name" value="CEP120-like"/>
</dbReference>
<dbReference type="EMBL" id="JADBJN010000002">
    <property type="protein sequence ID" value="KAG5676755.1"/>
    <property type="molecule type" value="Genomic_DNA"/>
</dbReference>
<evidence type="ECO:0000259" key="2">
    <source>
        <dbReference type="Pfam" id="PF12416"/>
    </source>
</evidence>
<comment type="caution">
    <text evidence="3">The sequence shown here is derived from an EMBL/GenBank/DDBJ whole genome shotgun (WGS) entry which is preliminary data.</text>
</comment>
<dbReference type="InterPro" id="IPR035892">
    <property type="entry name" value="C2_domain_sf"/>
</dbReference>
<dbReference type="GO" id="GO:0005813">
    <property type="term" value="C:centrosome"/>
    <property type="evidence" value="ECO:0007669"/>
    <property type="project" value="TreeGrafter"/>
</dbReference>
<dbReference type="PANTHER" id="PTHR21574:SF0">
    <property type="entry name" value="CENTROSOMAL PROTEIN OF 120 KDA"/>
    <property type="match status" value="1"/>
</dbReference>
<name>A0A9J6C4K6_POLVA</name>
<dbReference type="AlphaFoldDB" id="A0A9J6C4K6"/>
<proteinExistence type="predicted"/>
<evidence type="ECO:0000313" key="4">
    <source>
        <dbReference type="Proteomes" id="UP001107558"/>
    </source>
</evidence>
<dbReference type="Proteomes" id="UP001107558">
    <property type="component" value="Chromosome 2"/>
</dbReference>
<dbReference type="PANTHER" id="PTHR21574">
    <property type="entry name" value="CENTROSOMAL PROTEIN OF 120 KDA"/>
    <property type="match status" value="1"/>
</dbReference>
<sequence length="894" mass="104819">MTSENEELVIVLQLKEGIGFNKGCEKVFFQASIGNHKLDHEPRKANHTTLFNCNLIWETDKASIKNIKLENIPIKIDIYGLRSNANNEHIGYVLIPIRSVPVLPLSKALQAKCRWYKLIGLSSEWRAHRPEIHLNAMITNSSYMTCEKSKLEDVNQEKKKPVIASDSIVLDENPNPCMMMISQKGMFIRVLQSEGLLQVGNIDTNADIFNIKIVMKNIKQMGNLLEKCSLQPSSDPELFINYILLGNNHSRKLDKKFNRTYKIQEKISINFRSSLKSLHEYFNDIFYIPIELYLDSRMIGSVEIRLDKLIDTFSLEEFLEKYPKSLAMNETVEISTIFPPKENENQPFLEYSVSLQYQTSRQLHQFDLLSNYKANTSGIDSKAGGDFTTNEPEIDKNLKTTSNKVLFESETHMASKLENNVTEMQVSPVLESHNENKIDTVEIITKDNVVQEKEDDIEEIPHLFCFSIRIHSLKFNKKPGKGVWQISFFHERADTQRAYINREISDEEINENNEIVFENLTLKLYFSSHIKEIENVIQTQPHICTLCIKGPYNIHVKGNLDCYHLMIVSKENSTGNIFLNHQNDSITAFAQVSVLLNDEGFNFNSNLAKRECNDANKEQENLTDLQNRMLFDENIAYKMILELEEWKNIERQKFLQELKQAEQEHLQKVKKEFEQKSLNYEEQINEKKNILSELTYSLENAKKSLEMRASNILNEEKKRFEQVREELEKAYQEKISIIQMQNSYMKQDLEQQILRKDIEIDKLKEVHNQLHAQIRELQHERFDLKECLENLKAENESLKATFVPKDELEMLLTELKSLKDTYEEVRQSKNFYKEQWAKLTRENNKLRQENRISIRDNIFDVKYEEFYDALSEEYSLLNFDKDELDEIKMHLNVK</sequence>